<evidence type="ECO:0000259" key="1">
    <source>
        <dbReference type="Pfam" id="PF12850"/>
    </source>
</evidence>
<dbReference type="GO" id="GO:0005737">
    <property type="term" value="C:cytoplasm"/>
    <property type="evidence" value="ECO:0007669"/>
    <property type="project" value="TreeGrafter"/>
</dbReference>
<dbReference type="PIRSF" id="PIRSF000883">
    <property type="entry name" value="Pesterase_MJ0912"/>
    <property type="match status" value="1"/>
</dbReference>
<sequence>VKILVIADIHGNAEALAAVLRREHDAESTIFLGDAILSGPQPNETMALLKKITGTCIMGNHDIEMLEPERFAEWPPQWLALNHWILDHFDPAGYEFLRELKPAGEYVEGGLRMYLHHGVLPDNPRNALPDSPDERLLMLAEGSDCPIVLFGHSHIQFRRTVGGQEFINPGSVGQNRCGQRVACYGVFENGKFRHCQTEYDQQPWL</sequence>
<dbReference type="GO" id="GO:0016791">
    <property type="term" value="F:phosphatase activity"/>
    <property type="evidence" value="ECO:0007669"/>
    <property type="project" value="TreeGrafter"/>
</dbReference>
<dbReference type="Gene3D" id="3.60.21.10">
    <property type="match status" value="1"/>
</dbReference>
<dbReference type="SUPFAM" id="SSF56300">
    <property type="entry name" value="Metallo-dependent phosphatases"/>
    <property type="match status" value="1"/>
</dbReference>
<dbReference type="InterPro" id="IPR011152">
    <property type="entry name" value="Pesterase_MJ0912"/>
</dbReference>
<feature type="domain" description="Calcineurin-like phosphoesterase" evidence="1">
    <location>
        <begin position="2"/>
        <end position="185"/>
    </location>
</feature>
<organism evidence="2">
    <name type="scientific">marine metagenome</name>
    <dbReference type="NCBI Taxonomy" id="408172"/>
    <lineage>
        <taxon>unclassified sequences</taxon>
        <taxon>metagenomes</taxon>
        <taxon>ecological metagenomes</taxon>
    </lineage>
</organism>
<proteinExistence type="predicted"/>
<dbReference type="AlphaFoldDB" id="A0A381Q7L2"/>
<reference evidence="2" key="1">
    <citation type="submission" date="2018-05" db="EMBL/GenBank/DDBJ databases">
        <authorList>
            <person name="Lanie J.A."/>
            <person name="Ng W.-L."/>
            <person name="Kazmierczak K.M."/>
            <person name="Andrzejewski T.M."/>
            <person name="Davidsen T.M."/>
            <person name="Wayne K.J."/>
            <person name="Tettelin H."/>
            <person name="Glass J.I."/>
            <person name="Rusch D."/>
            <person name="Podicherti R."/>
            <person name="Tsui H.-C.T."/>
            <person name="Winkler M.E."/>
        </authorList>
    </citation>
    <scope>NUCLEOTIDE SEQUENCE</scope>
</reference>
<feature type="non-terminal residue" evidence="2">
    <location>
        <position position="205"/>
    </location>
</feature>
<gene>
    <name evidence="2" type="ORF">METZ01_LOCUS27812</name>
</gene>
<feature type="non-terminal residue" evidence="2">
    <location>
        <position position="1"/>
    </location>
</feature>
<dbReference type="InterPro" id="IPR029052">
    <property type="entry name" value="Metallo-depent_PP-like"/>
</dbReference>
<dbReference type="EMBL" id="UINC01001227">
    <property type="protein sequence ID" value="SUZ74958.1"/>
    <property type="molecule type" value="Genomic_DNA"/>
</dbReference>
<dbReference type="PANTHER" id="PTHR42850:SF2">
    <property type="entry name" value="BLL5683 PROTEIN"/>
    <property type="match status" value="1"/>
</dbReference>
<evidence type="ECO:0000313" key="2">
    <source>
        <dbReference type="EMBL" id="SUZ74958.1"/>
    </source>
</evidence>
<dbReference type="Pfam" id="PF12850">
    <property type="entry name" value="Metallophos_2"/>
    <property type="match status" value="1"/>
</dbReference>
<protein>
    <recommendedName>
        <fullName evidence="1">Calcineurin-like phosphoesterase domain-containing protein</fullName>
    </recommendedName>
</protein>
<dbReference type="InterPro" id="IPR024654">
    <property type="entry name" value="Calcineurin-like_PHP_lpxH"/>
</dbReference>
<accession>A0A381Q7L2</accession>
<name>A0A381Q7L2_9ZZZZ</name>
<dbReference type="PANTHER" id="PTHR42850">
    <property type="entry name" value="METALLOPHOSPHOESTERASE"/>
    <property type="match status" value="1"/>
</dbReference>
<dbReference type="InterPro" id="IPR050126">
    <property type="entry name" value="Ap4A_hydrolase"/>
</dbReference>